<organism evidence="7 8">
    <name type="scientific">Lichenifustis flavocetrariae</name>
    <dbReference type="NCBI Taxonomy" id="2949735"/>
    <lineage>
        <taxon>Bacteria</taxon>
        <taxon>Pseudomonadati</taxon>
        <taxon>Pseudomonadota</taxon>
        <taxon>Alphaproteobacteria</taxon>
        <taxon>Hyphomicrobiales</taxon>
        <taxon>Lichenihabitantaceae</taxon>
        <taxon>Lichenifustis</taxon>
    </lineage>
</organism>
<keyword evidence="8" id="KW-1185">Reference proteome</keyword>
<keyword evidence="7" id="KW-0436">Ligase</keyword>
<feature type="transmembrane region" description="Helical" evidence="5">
    <location>
        <begin position="270"/>
        <end position="286"/>
    </location>
</feature>
<comment type="subcellular location">
    <subcellularLocation>
        <location evidence="1">Membrane</location>
        <topology evidence="1">Multi-pass membrane protein</topology>
    </subcellularLocation>
</comment>
<reference evidence="7" key="1">
    <citation type="submission" date="2022-05" db="EMBL/GenBank/DDBJ databases">
        <authorList>
            <person name="Pankratov T."/>
        </authorList>
    </citation>
    <scope>NUCLEOTIDE SEQUENCE</scope>
    <source>
        <strain evidence="7">BP6-180914</strain>
    </source>
</reference>
<evidence type="ECO:0000313" key="8">
    <source>
        <dbReference type="Proteomes" id="UP001165667"/>
    </source>
</evidence>
<dbReference type="PANTHER" id="PTHR37422">
    <property type="entry name" value="TEICHURONIC ACID BIOSYNTHESIS PROTEIN TUAE"/>
    <property type="match status" value="1"/>
</dbReference>
<dbReference type="EMBL" id="JAMOIM010000024">
    <property type="protein sequence ID" value="MCW6511335.1"/>
    <property type="molecule type" value="Genomic_DNA"/>
</dbReference>
<dbReference type="InterPro" id="IPR051533">
    <property type="entry name" value="WaaL-like"/>
</dbReference>
<comment type="caution">
    <text evidence="7">The sequence shown here is derived from an EMBL/GenBank/DDBJ whole genome shotgun (WGS) entry which is preliminary data.</text>
</comment>
<feature type="transmembrane region" description="Helical" evidence="5">
    <location>
        <begin position="45"/>
        <end position="64"/>
    </location>
</feature>
<dbReference type="AlphaFoldDB" id="A0AA41Z6P2"/>
<evidence type="ECO:0000313" key="7">
    <source>
        <dbReference type="EMBL" id="MCW6511335.1"/>
    </source>
</evidence>
<dbReference type="Proteomes" id="UP001165667">
    <property type="component" value="Unassembled WGS sequence"/>
</dbReference>
<dbReference type="PANTHER" id="PTHR37422:SF23">
    <property type="entry name" value="TEICHURONIC ACID BIOSYNTHESIS PROTEIN TUAE"/>
    <property type="match status" value="1"/>
</dbReference>
<dbReference type="RefSeq" id="WP_282587711.1">
    <property type="nucleotide sequence ID" value="NZ_JAMOIM010000024.1"/>
</dbReference>
<feature type="transmembrane region" description="Helical" evidence="5">
    <location>
        <begin position="390"/>
        <end position="410"/>
    </location>
</feature>
<proteinExistence type="predicted"/>
<protein>
    <submittedName>
        <fullName evidence="7">O-antigen ligase family protein</fullName>
    </submittedName>
</protein>
<evidence type="ECO:0000256" key="2">
    <source>
        <dbReference type="ARBA" id="ARBA00022692"/>
    </source>
</evidence>
<dbReference type="GO" id="GO:0016874">
    <property type="term" value="F:ligase activity"/>
    <property type="evidence" value="ECO:0007669"/>
    <property type="project" value="UniProtKB-KW"/>
</dbReference>
<feature type="transmembrane region" description="Helical" evidence="5">
    <location>
        <begin position="155"/>
        <end position="174"/>
    </location>
</feature>
<feature type="transmembrane region" description="Helical" evidence="5">
    <location>
        <begin position="124"/>
        <end position="143"/>
    </location>
</feature>
<feature type="transmembrane region" description="Helical" evidence="5">
    <location>
        <begin position="422"/>
        <end position="447"/>
    </location>
</feature>
<feature type="transmembrane region" description="Helical" evidence="5">
    <location>
        <begin position="70"/>
        <end position="89"/>
    </location>
</feature>
<gene>
    <name evidence="7" type="ORF">M8523_25465</name>
</gene>
<feature type="transmembrane region" description="Helical" evidence="5">
    <location>
        <begin position="6"/>
        <end position="33"/>
    </location>
</feature>
<evidence type="ECO:0000256" key="5">
    <source>
        <dbReference type="SAM" id="Phobius"/>
    </source>
</evidence>
<dbReference type="InterPro" id="IPR007016">
    <property type="entry name" value="O-antigen_ligase-rel_domated"/>
</dbReference>
<evidence type="ECO:0000256" key="4">
    <source>
        <dbReference type="ARBA" id="ARBA00023136"/>
    </source>
</evidence>
<evidence type="ECO:0000256" key="3">
    <source>
        <dbReference type="ARBA" id="ARBA00022989"/>
    </source>
</evidence>
<feature type="domain" description="O-antigen ligase-related" evidence="6">
    <location>
        <begin position="252"/>
        <end position="399"/>
    </location>
</feature>
<keyword evidence="3 5" id="KW-1133">Transmembrane helix</keyword>
<dbReference type="GO" id="GO:0016020">
    <property type="term" value="C:membrane"/>
    <property type="evidence" value="ECO:0007669"/>
    <property type="project" value="UniProtKB-SubCell"/>
</dbReference>
<feature type="transmembrane region" description="Helical" evidence="5">
    <location>
        <begin position="247"/>
        <end position="264"/>
    </location>
</feature>
<keyword evidence="4 5" id="KW-0472">Membrane</keyword>
<feature type="transmembrane region" description="Helical" evidence="5">
    <location>
        <begin position="291"/>
        <end position="309"/>
    </location>
</feature>
<feature type="transmembrane region" description="Helical" evidence="5">
    <location>
        <begin position="101"/>
        <end position="118"/>
    </location>
</feature>
<name>A0AA41Z6P2_9HYPH</name>
<dbReference type="Pfam" id="PF04932">
    <property type="entry name" value="Wzy_C"/>
    <property type="match status" value="1"/>
</dbReference>
<feature type="transmembrane region" description="Helical" evidence="5">
    <location>
        <begin position="220"/>
        <end position="240"/>
    </location>
</feature>
<sequence length="486" mass="51727">MSAAMIPAAAAVLLLCGLFFVTSPLSAVILLVGMGVTIILAHRPLWAFMAFLFAQIICPLYLAIPIVPFLPPFPASLLILGITAAIIFVRSPPRPSGRIHPITIAFTAYGLALLLSVLTSHAPLSNLNGVIRCFAVPITVYAFTRRLVRSSADAILPLNTLLLGCVLISLYGVVEFTIGWNPLIENLAEPTGEQGDLLYWGQRESTGFIYRSFSVEMNPLYFGTTVSMLFPYCLGRFGLAETPKAKSCFATAAFACLAGVATTFSRGPLIAMLMAAVGIAVVFRAVRPAVVVTLLCAVAGGAALIPWLGPEIWERFSDPDNVAMRLKLWQVAWSMFLDHPATGVGLDGFTFHQLDVLRANEIGPFPEHYIGELESVGTADGTFPQLAAEVGVPGLVSFLAMFVTAGAAVLQGLRGHDTTSRLVAAAAGIAACAYVINGLTITIYTAYTPTIVLSFFFALLASMDDAEQPIADPNLVGWSRGTLGQP</sequence>
<evidence type="ECO:0000259" key="6">
    <source>
        <dbReference type="Pfam" id="PF04932"/>
    </source>
</evidence>
<keyword evidence="2 5" id="KW-0812">Transmembrane</keyword>
<evidence type="ECO:0000256" key="1">
    <source>
        <dbReference type="ARBA" id="ARBA00004141"/>
    </source>
</evidence>
<accession>A0AA41Z6P2</accession>